<evidence type="ECO:0000256" key="2">
    <source>
        <dbReference type="ARBA" id="ARBA00022723"/>
    </source>
</evidence>
<organism evidence="6 7">
    <name type="scientific">Meloidogyne enterolobii</name>
    <name type="common">Root-knot nematode worm</name>
    <name type="synonym">Meloidogyne mayaguensis</name>
    <dbReference type="NCBI Taxonomy" id="390850"/>
    <lineage>
        <taxon>Eukaryota</taxon>
        <taxon>Metazoa</taxon>
        <taxon>Ecdysozoa</taxon>
        <taxon>Nematoda</taxon>
        <taxon>Chromadorea</taxon>
        <taxon>Rhabditida</taxon>
        <taxon>Tylenchina</taxon>
        <taxon>Tylenchomorpha</taxon>
        <taxon>Tylenchoidea</taxon>
        <taxon>Meloidogynidae</taxon>
        <taxon>Meloidogyninae</taxon>
        <taxon>Meloidogyne</taxon>
    </lineage>
</organism>
<evidence type="ECO:0000256" key="4">
    <source>
        <dbReference type="ARBA" id="ARBA00022833"/>
    </source>
</evidence>
<comment type="caution">
    <text evidence="6">The sequence shown here is derived from an EMBL/GenBank/DDBJ whole genome shotgun (WGS) entry which is preliminary data.</text>
</comment>
<gene>
    <name evidence="6" type="ORF">MENT_LOCUS47096</name>
</gene>
<keyword evidence="4" id="KW-0862">Zinc</keyword>
<comment type="subcellular location">
    <subcellularLocation>
        <location evidence="1">Nucleus</location>
    </subcellularLocation>
</comment>
<evidence type="ECO:0000313" key="7">
    <source>
        <dbReference type="Proteomes" id="UP000580250"/>
    </source>
</evidence>
<dbReference type="InterPro" id="IPR052035">
    <property type="entry name" value="ZnF_BED_domain_contain"/>
</dbReference>
<keyword evidence="5" id="KW-0539">Nucleus</keyword>
<sequence>MINHLKTKNHEDFLKNYKDDDMEMIPKLTSVWTKQEAKIDLQKQLDSRLVKIMVRQNIATPFFDDQDLHEIVKLAFPDQKIFGRLHFTRNVIPVMANEIRTNILKEIGENKFSITSDGWMKPSKFPALLRLNFYQILIKHYFSITTHTVTDNFQRRDNVFAALEILFEHTGEEIANLIQDSLVKNGLNIDQIVACVREDARNMQKSCRLLGIEGLIIFNKIIELLFISFQCSAHMYHLCVRDALQCNETISELIVKVRKWVGGTHRSNLAILLKKFQESEGLPLKKIPIDINTRWNSTFLMLSTFSEMKNPLIKIDDYLRKISETQKRPTNMSQIEWTNLKRLGSNLGKLEREDFNIITELCKILKLFHVETLRVSL</sequence>
<proteinExistence type="predicted"/>
<dbReference type="PANTHER" id="PTHR46481:SF10">
    <property type="entry name" value="ZINC FINGER BED DOMAIN-CONTAINING PROTEIN 39"/>
    <property type="match status" value="1"/>
</dbReference>
<protein>
    <submittedName>
        <fullName evidence="6">Uncharacterized protein</fullName>
    </submittedName>
</protein>
<evidence type="ECO:0000313" key="6">
    <source>
        <dbReference type="EMBL" id="CAD2194106.1"/>
    </source>
</evidence>
<evidence type="ECO:0000256" key="5">
    <source>
        <dbReference type="ARBA" id="ARBA00023242"/>
    </source>
</evidence>
<keyword evidence="3" id="KW-0863">Zinc-finger</keyword>
<keyword evidence="2" id="KW-0479">Metal-binding</keyword>
<dbReference type="OrthoDB" id="1607513at2759"/>
<dbReference type="AlphaFoldDB" id="A0A6V7X449"/>
<evidence type="ECO:0000256" key="1">
    <source>
        <dbReference type="ARBA" id="ARBA00004123"/>
    </source>
</evidence>
<dbReference type="GO" id="GO:0008270">
    <property type="term" value="F:zinc ion binding"/>
    <property type="evidence" value="ECO:0007669"/>
    <property type="project" value="UniProtKB-KW"/>
</dbReference>
<dbReference type="GO" id="GO:0005634">
    <property type="term" value="C:nucleus"/>
    <property type="evidence" value="ECO:0007669"/>
    <property type="project" value="UniProtKB-SubCell"/>
</dbReference>
<dbReference type="InterPro" id="IPR012337">
    <property type="entry name" value="RNaseH-like_sf"/>
</dbReference>
<dbReference type="Proteomes" id="UP000580250">
    <property type="component" value="Unassembled WGS sequence"/>
</dbReference>
<dbReference type="EMBL" id="CAJEWN010001085">
    <property type="protein sequence ID" value="CAD2194106.1"/>
    <property type="molecule type" value="Genomic_DNA"/>
</dbReference>
<evidence type="ECO:0000256" key="3">
    <source>
        <dbReference type="ARBA" id="ARBA00022771"/>
    </source>
</evidence>
<dbReference type="PANTHER" id="PTHR46481">
    <property type="entry name" value="ZINC FINGER BED DOMAIN-CONTAINING PROTEIN 4"/>
    <property type="match status" value="1"/>
</dbReference>
<reference evidence="6 7" key="1">
    <citation type="submission" date="2020-08" db="EMBL/GenBank/DDBJ databases">
        <authorList>
            <person name="Koutsovoulos G."/>
            <person name="Danchin GJ E."/>
        </authorList>
    </citation>
    <scope>NUCLEOTIDE SEQUENCE [LARGE SCALE GENOMIC DNA]</scope>
</reference>
<accession>A0A6V7X449</accession>
<name>A0A6V7X449_MELEN</name>
<dbReference type="SUPFAM" id="SSF53098">
    <property type="entry name" value="Ribonuclease H-like"/>
    <property type="match status" value="1"/>
</dbReference>